<dbReference type="AlphaFoldDB" id="A0A0M0KAA6"/>
<evidence type="ECO:0000256" key="2">
    <source>
        <dbReference type="ARBA" id="ARBA00022803"/>
    </source>
</evidence>
<organism evidence="3 4">
    <name type="scientific">Chrysochromulina tobinii</name>
    <dbReference type="NCBI Taxonomy" id="1460289"/>
    <lineage>
        <taxon>Eukaryota</taxon>
        <taxon>Haptista</taxon>
        <taxon>Haptophyta</taxon>
        <taxon>Prymnesiophyceae</taxon>
        <taxon>Prymnesiales</taxon>
        <taxon>Chrysochromulinaceae</taxon>
        <taxon>Chrysochromulina</taxon>
    </lineage>
</organism>
<dbReference type="SUPFAM" id="SSF48452">
    <property type="entry name" value="TPR-like"/>
    <property type="match status" value="1"/>
</dbReference>
<evidence type="ECO:0000256" key="1">
    <source>
        <dbReference type="ARBA" id="ARBA00022737"/>
    </source>
</evidence>
<dbReference type="InterPro" id="IPR039663">
    <property type="entry name" value="AIP/AIPL1/TTC9"/>
</dbReference>
<dbReference type="SMART" id="SM00028">
    <property type="entry name" value="TPR"/>
    <property type="match status" value="3"/>
</dbReference>
<proteinExistence type="predicted"/>
<dbReference type="EMBL" id="JWZX01000842">
    <property type="protein sequence ID" value="KOO35507.1"/>
    <property type="molecule type" value="Genomic_DNA"/>
</dbReference>
<dbReference type="PANTHER" id="PTHR11242:SF17">
    <property type="match status" value="1"/>
</dbReference>
<dbReference type="Proteomes" id="UP000037460">
    <property type="component" value="Unassembled WGS sequence"/>
</dbReference>
<comment type="caution">
    <text evidence="3">The sequence shown here is derived from an EMBL/GenBank/DDBJ whole genome shotgun (WGS) entry which is preliminary data.</text>
</comment>
<reference evidence="4" key="1">
    <citation type="journal article" date="2015" name="PLoS Genet.">
        <title>Genome Sequence and Transcriptome Analyses of Chrysochromulina tobin: Metabolic Tools for Enhanced Algal Fitness in the Prominent Order Prymnesiales (Haptophyceae).</title>
        <authorList>
            <person name="Hovde B.T."/>
            <person name="Deodato C.R."/>
            <person name="Hunsperger H.M."/>
            <person name="Ryken S.A."/>
            <person name="Yost W."/>
            <person name="Jha R.K."/>
            <person name="Patterson J."/>
            <person name="Monnat R.J. Jr."/>
            <person name="Barlow S.B."/>
            <person name="Starkenburg S.R."/>
            <person name="Cattolico R.A."/>
        </authorList>
    </citation>
    <scope>NUCLEOTIDE SEQUENCE</scope>
    <source>
        <strain evidence="4">CCMP291</strain>
    </source>
</reference>
<name>A0A0M0KAA6_9EUKA</name>
<keyword evidence="1" id="KW-0677">Repeat</keyword>
<keyword evidence="2" id="KW-0802">TPR repeat</keyword>
<accession>A0A0M0KAA6</accession>
<dbReference type="PANTHER" id="PTHR11242">
    <property type="entry name" value="ARYL HYDROCARBON RECEPTOR INTERACTING PROTEIN RELATED"/>
    <property type="match status" value="1"/>
</dbReference>
<dbReference type="InterPro" id="IPR019734">
    <property type="entry name" value="TPR_rpt"/>
</dbReference>
<sequence>MQFALGAAGVGAAMWKKKQREREADEYGDYGDYGMPGMGGGIGGMGGLGGMGGGMGNYGAGGPYGDGGDWGDSGRPYGGGPFGDGSGFASGGGIAHMGGMGMGGRGMGMGGRGGMGMGGGRGRGRGGLDYSELEAVMERFLWQSYPQHLQNTLFHAERLDPLRKKTLQQRLEQAYEFKGRGDAKVEDQKYRDAIIQYEYAYGLFKYCEKRDRKITMKDDAKSAREMRAEELAEGHKLEDNQLTRFWLQVDEMLTSCCVMIAMCKANLKNPAYEDALAAVNEALEIKPHHAPAYFRRSQIHEKLEMWSEAVDDARNAYRYAPEDFKFDLWKHREHMVQLRREASFFWTAVGFVADAPYNLATLPWTLLTMSAYKQALLVLALALALGAKLYGQTPEGAAHLSQLNAGGTAALSLASTRMSSTFHLVTAQGGAVLSYMTAPLRQLWHLRSGKSKGTGDDGTVGAEAAKASTQAEQKAEAMHAAPAPAVAVADVNGNAPPPKKRRGIGSAIKNIFTLGGLIGGKQVPVKRVPEGSQSGQGWS</sequence>
<protein>
    <submittedName>
        <fullName evidence="3">Uncharacterized protein</fullName>
    </submittedName>
</protein>
<dbReference type="Gene3D" id="1.25.40.10">
    <property type="entry name" value="Tetratricopeptide repeat domain"/>
    <property type="match status" value="1"/>
</dbReference>
<evidence type="ECO:0000313" key="3">
    <source>
        <dbReference type="EMBL" id="KOO35507.1"/>
    </source>
</evidence>
<dbReference type="InterPro" id="IPR011990">
    <property type="entry name" value="TPR-like_helical_dom_sf"/>
</dbReference>
<keyword evidence="4" id="KW-1185">Reference proteome</keyword>
<gene>
    <name evidence="3" type="ORF">Ctob_014484</name>
</gene>
<evidence type="ECO:0000313" key="4">
    <source>
        <dbReference type="Proteomes" id="UP000037460"/>
    </source>
</evidence>